<dbReference type="EMBL" id="UZAN01064686">
    <property type="protein sequence ID" value="VDP93785.1"/>
    <property type="molecule type" value="Genomic_DNA"/>
</dbReference>
<accession>A0A183BBC8</accession>
<dbReference type="AlphaFoldDB" id="A0A183BBC8"/>
<dbReference type="OrthoDB" id="425619at2759"/>
<feature type="region of interest" description="Disordered" evidence="1">
    <location>
        <begin position="87"/>
        <end position="113"/>
    </location>
</feature>
<dbReference type="Proteomes" id="UP000272942">
    <property type="component" value="Unassembled WGS sequence"/>
</dbReference>
<reference evidence="2 3" key="2">
    <citation type="submission" date="2018-11" db="EMBL/GenBank/DDBJ databases">
        <authorList>
            <consortium name="Pathogen Informatics"/>
        </authorList>
    </citation>
    <scope>NUCLEOTIDE SEQUENCE [LARGE SCALE GENOMIC DNA]</scope>
    <source>
        <strain evidence="2 3">Egypt</strain>
    </source>
</reference>
<name>A0A183BBC8_9TREM</name>
<keyword evidence="3" id="KW-1185">Reference proteome</keyword>
<evidence type="ECO:0000313" key="4">
    <source>
        <dbReference type="WBParaSite" id="ECPE_0001655601-mRNA-1"/>
    </source>
</evidence>
<sequence>MLAYRASYHSTTGYSPAFLTLGRELCLPVEIVVQLLPNPADTTPAYTRDFEERLQQVFQHVREHAGRVQEQQKRVYDREIHGNAHNVEDRIWLPRPRPPQGTSTKFHPPWQGALRSRSSAFNDSLYYPQNRLSK</sequence>
<evidence type="ECO:0000256" key="1">
    <source>
        <dbReference type="SAM" id="MobiDB-lite"/>
    </source>
</evidence>
<evidence type="ECO:0000313" key="3">
    <source>
        <dbReference type="Proteomes" id="UP000272942"/>
    </source>
</evidence>
<gene>
    <name evidence="2" type="ORF">ECPE_LOCUS16513</name>
</gene>
<dbReference type="WBParaSite" id="ECPE_0001655601-mRNA-1">
    <property type="protein sequence ID" value="ECPE_0001655601-mRNA-1"/>
    <property type="gene ID" value="ECPE_0001655601"/>
</dbReference>
<reference evidence="4" key="1">
    <citation type="submission" date="2016-06" db="UniProtKB">
        <authorList>
            <consortium name="WormBaseParasite"/>
        </authorList>
    </citation>
    <scope>IDENTIFICATION</scope>
</reference>
<evidence type="ECO:0000313" key="2">
    <source>
        <dbReference type="EMBL" id="VDP93785.1"/>
    </source>
</evidence>
<organism evidence="4">
    <name type="scientific">Echinostoma caproni</name>
    <dbReference type="NCBI Taxonomy" id="27848"/>
    <lineage>
        <taxon>Eukaryota</taxon>
        <taxon>Metazoa</taxon>
        <taxon>Spiralia</taxon>
        <taxon>Lophotrochozoa</taxon>
        <taxon>Platyhelminthes</taxon>
        <taxon>Trematoda</taxon>
        <taxon>Digenea</taxon>
        <taxon>Plagiorchiida</taxon>
        <taxon>Echinostomata</taxon>
        <taxon>Echinostomatoidea</taxon>
        <taxon>Echinostomatidae</taxon>
        <taxon>Echinostoma</taxon>
    </lineage>
</organism>
<proteinExistence type="predicted"/>
<protein>
    <submittedName>
        <fullName evidence="4">Integrase catalytic domain-containing protein</fullName>
    </submittedName>
</protein>